<evidence type="ECO:0000256" key="2">
    <source>
        <dbReference type="ARBA" id="ARBA00022723"/>
    </source>
</evidence>
<comment type="similarity">
    <text evidence="1">Belongs to the metallo-beta-lactamase superfamily.</text>
</comment>
<dbReference type="Gene3D" id="3.60.15.10">
    <property type="entry name" value="Ribonuclease Z/Hydroxyacylglutathione hydrolase-like"/>
    <property type="match status" value="1"/>
</dbReference>
<gene>
    <name evidence="7" type="ORF">SAMN04488118_104144</name>
</gene>
<name>A0A1G5QFT8_9RHOB</name>
<evidence type="ECO:0000256" key="3">
    <source>
        <dbReference type="ARBA" id="ARBA00022801"/>
    </source>
</evidence>
<dbReference type="RefSeq" id="WP_090217863.1">
    <property type="nucleotide sequence ID" value="NZ_FMWG01000004.1"/>
</dbReference>
<dbReference type="InterPro" id="IPR006311">
    <property type="entry name" value="TAT_signal"/>
</dbReference>
<organism evidence="7 8">
    <name type="scientific">Epibacterium ulvae</name>
    <dbReference type="NCBI Taxonomy" id="1156985"/>
    <lineage>
        <taxon>Bacteria</taxon>
        <taxon>Pseudomonadati</taxon>
        <taxon>Pseudomonadota</taxon>
        <taxon>Alphaproteobacteria</taxon>
        <taxon>Rhodobacterales</taxon>
        <taxon>Roseobacteraceae</taxon>
        <taxon>Epibacterium</taxon>
    </lineage>
</organism>
<accession>A0A1G5QFT8</accession>
<evidence type="ECO:0000256" key="4">
    <source>
        <dbReference type="ARBA" id="ARBA00022833"/>
    </source>
</evidence>
<proteinExistence type="inferred from homology"/>
<sequence>MTHLSRRTFMCTSLAGMAAAIATPGFAAGSLDFGKGTLIALSDGTLTVPNQMWTGASEAEQADLGAAVVIGANVFLVRQEGRLILIDGGAGDGAFVTQRFDDLGRLPAALADAGIKPSDITDIVITHMHIDHSGGLISNGKPAFENATIHMDQAEWGFWTREGFADQAPEALRPMVIEIQAIANIIKDQVETHDGTKDFGNGLRAIQTYGHTPGHNSFELDLGDEKLLIMGDIVVSDHIHFQNPDVGWALDGIPDAAIATRRTILGRAADEGLVIAGSHLTAPGLGRVTRNGDAFEFKAL</sequence>
<dbReference type="Proteomes" id="UP000198767">
    <property type="component" value="Unassembled WGS sequence"/>
</dbReference>
<dbReference type="PROSITE" id="PS51318">
    <property type="entry name" value="TAT"/>
    <property type="match status" value="1"/>
</dbReference>
<dbReference type="InterPro" id="IPR001279">
    <property type="entry name" value="Metallo-B-lactamas"/>
</dbReference>
<dbReference type="GO" id="GO:0016787">
    <property type="term" value="F:hydrolase activity"/>
    <property type="evidence" value="ECO:0007669"/>
    <property type="project" value="UniProtKB-KW"/>
</dbReference>
<protein>
    <submittedName>
        <fullName evidence="7">Glyoxylase, beta-lactamase superfamily II</fullName>
    </submittedName>
</protein>
<evidence type="ECO:0000256" key="5">
    <source>
        <dbReference type="SAM" id="SignalP"/>
    </source>
</evidence>
<keyword evidence="4" id="KW-0862">Zinc</keyword>
<dbReference type="STRING" id="1156985.SAMN04488118_104144"/>
<keyword evidence="2" id="KW-0479">Metal-binding</keyword>
<evidence type="ECO:0000313" key="7">
    <source>
        <dbReference type="EMBL" id="SCZ60745.1"/>
    </source>
</evidence>
<keyword evidence="8" id="KW-1185">Reference proteome</keyword>
<feature type="signal peptide" evidence="5">
    <location>
        <begin position="1"/>
        <end position="27"/>
    </location>
</feature>
<dbReference type="OrthoDB" id="9773738at2"/>
<dbReference type="PANTHER" id="PTHR42978:SF6">
    <property type="entry name" value="QUORUM-QUENCHING LACTONASE YTNP-RELATED"/>
    <property type="match status" value="1"/>
</dbReference>
<dbReference type="PANTHER" id="PTHR42978">
    <property type="entry name" value="QUORUM-QUENCHING LACTONASE YTNP-RELATED-RELATED"/>
    <property type="match status" value="1"/>
</dbReference>
<dbReference type="Pfam" id="PF00753">
    <property type="entry name" value="Lactamase_B"/>
    <property type="match status" value="1"/>
</dbReference>
<dbReference type="CDD" id="cd07720">
    <property type="entry name" value="OPHC2-like_MBL-fold"/>
    <property type="match status" value="1"/>
</dbReference>
<keyword evidence="5" id="KW-0732">Signal</keyword>
<dbReference type="AlphaFoldDB" id="A0A1G5QFT8"/>
<evidence type="ECO:0000256" key="1">
    <source>
        <dbReference type="ARBA" id="ARBA00007749"/>
    </source>
</evidence>
<dbReference type="GO" id="GO:0046872">
    <property type="term" value="F:metal ion binding"/>
    <property type="evidence" value="ECO:0007669"/>
    <property type="project" value="UniProtKB-KW"/>
</dbReference>
<dbReference type="InterPro" id="IPR036866">
    <property type="entry name" value="RibonucZ/Hydroxyglut_hydro"/>
</dbReference>
<evidence type="ECO:0000313" key="8">
    <source>
        <dbReference type="Proteomes" id="UP000198767"/>
    </source>
</evidence>
<dbReference type="SMART" id="SM00849">
    <property type="entry name" value="Lactamase_B"/>
    <property type="match status" value="1"/>
</dbReference>
<reference evidence="7 8" key="1">
    <citation type="submission" date="2016-10" db="EMBL/GenBank/DDBJ databases">
        <authorList>
            <person name="de Groot N.N."/>
        </authorList>
    </citation>
    <scope>NUCLEOTIDE SEQUENCE [LARGE SCALE GENOMIC DNA]</scope>
    <source>
        <strain evidence="7 8">U95</strain>
    </source>
</reference>
<dbReference type="SUPFAM" id="SSF56281">
    <property type="entry name" value="Metallo-hydrolase/oxidoreductase"/>
    <property type="match status" value="1"/>
</dbReference>
<dbReference type="InterPro" id="IPR051013">
    <property type="entry name" value="MBL_superfamily_lactonases"/>
</dbReference>
<evidence type="ECO:0000259" key="6">
    <source>
        <dbReference type="SMART" id="SM00849"/>
    </source>
</evidence>
<dbReference type="EMBL" id="FMWG01000004">
    <property type="protein sequence ID" value="SCZ60745.1"/>
    <property type="molecule type" value="Genomic_DNA"/>
</dbReference>
<keyword evidence="3" id="KW-0378">Hydrolase</keyword>
<feature type="chain" id="PRO_5011654588" evidence="5">
    <location>
        <begin position="28"/>
        <end position="300"/>
    </location>
</feature>
<feature type="domain" description="Metallo-beta-lactamase" evidence="6">
    <location>
        <begin position="71"/>
        <end position="279"/>
    </location>
</feature>